<dbReference type="EMBL" id="JH604635">
    <property type="protein sequence ID" value="EHY65799.1"/>
    <property type="molecule type" value="Genomic_DNA"/>
</dbReference>
<sequence length="352" mass="40202">MSMAKNRKKAAVLHFLLITSGLIDLSAAEIYTIASEMLETYTPPKESSFTLPTMNVVKESKSFSRLAEKAGKSENATENVENPAMVSVKRRQKDLCNLLEAKAYADSAHVIYNSVYREVADICSKRFELLKEYHENFKKAGNMEKIANDYYLTYSNRAYLPVEACVDYSEKANMLEVFSSKIKELTKSNEASIHECRSQRALVLQTKELNNISRRHHIDYLFNVAELQKKFIVLMKKELSLIKCVAAKEKLLYSMRKAETAHAQATSNELEALQMVIGVHLQHIKYMDASIALLNDACTLQQDLILKAIQRWICIYCIMRLLVCMKRREKICPCAKVDLVGKQTPYNPNLFS</sequence>
<evidence type="ECO:0000256" key="1">
    <source>
        <dbReference type="SAM" id="SignalP"/>
    </source>
</evidence>
<keyword evidence="1" id="KW-0732">Signal</keyword>
<reference evidence="2" key="1">
    <citation type="submission" date="2011-03" db="EMBL/GenBank/DDBJ databases">
        <title>The Genome Sequence of Nematocida sp1 strain ERTm2.</title>
        <authorList>
            <consortium name="The Broad Institute Genome Sequencing Platform"/>
            <consortium name="The Broad Institute Genome Sequencing Center for Infectious Disease"/>
            <person name="Cuomo C."/>
            <person name="Troemel E."/>
            <person name="Young S.K."/>
            <person name="Zeng Q."/>
            <person name="Gargeya S."/>
            <person name="Fitzgerald M."/>
            <person name="Haas B."/>
            <person name="Abouelleil A."/>
            <person name="Alvarado L."/>
            <person name="Arachchi H.M."/>
            <person name="Berlin A."/>
            <person name="Brown A."/>
            <person name="Chapman S.B."/>
            <person name="Chen Z."/>
            <person name="Dunbar C."/>
            <person name="Freedman E."/>
            <person name="Gearin G."/>
            <person name="Gellesch M."/>
            <person name="Goldberg J."/>
            <person name="Griggs A."/>
            <person name="Gujja S."/>
            <person name="Heilman E.R."/>
            <person name="Heiman D."/>
            <person name="Howarth C."/>
            <person name="Larson L."/>
            <person name="Lui A."/>
            <person name="MacDonald P.J.P."/>
            <person name="Mehta T."/>
            <person name="Montmayeur A."/>
            <person name="Murphy C."/>
            <person name="Neiman D."/>
            <person name="Pearson M."/>
            <person name="Priest M."/>
            <person name="Roberts A."/>
            <person name="Saif S."/>
            <person name="Shea T."/>
            <person name="Shenoy N."/>
            <person name="Sisk P."/>
            <person name="Stolte C."/>
            <person name="Sykes S."/>
            <person name="White J."/>
            <person name="Yandava C."/>
            <person name="Wortman J."/>
            <person name="Nusbaum C."/>
            <person name="Birren B."/>
        </authorList>
    </citation>
    <scope>NUCLEOTIDE SEQUENCE</scope>
    <source>
        <strain evidence="2">ERTm2</strain>
    </source>
</reference>
<feature type="chain" id="PRO_5003617561" evidence="1">
    <location>
        <begin position="29"/>
        <end position="352"/>
    </location>
</feature>
<dbReference type="Proteomes" id="UP000005622">
    <property type="component" value="Unassembled WGS sequence"/>
</dbReference>
<protein>
    <submittedName>
        <fullName evidence="2">Uncharacterized protein</fullName>
    </submittedName>
</protein>
<dbReference type="AlphaFoldDB" id="H8ZCG3"/>
<proteinExistence type="predicted"/>
<accession>H8ZCG3</accession>
<name>H8ZCG3_NEMA1</name>
<gene>
    <name evidence="2" type="ORF">NERG_01406</name>
</gene>
<evidence type="ECO:0000313" key="2">
    <source>
        <dbReference type="EMBL" id="EHY65799.1"/>
    </source>
</evidence>
<dbReference type="HOGENOM" id="CLU_787760_0_0_1"/>
<organism evidence="2">
    <name type="scientific">Nematocida ausubeli (strain ATCC PRA-371 / ERTm2)</name>
    <name type="common">Nematode killer fungus</name>
    <dbReference type="NCBI Taxonomy" id="1913371"/>
    <lineage>
        <taxon>Eukaryota</taxon>
        <taxon>Fungi</taxon>
        <taxon>Fungi incertae sedis</taxon>
        <taxon>Microsporidia</taxon>
        <taxon>Nematocida</taxon>
    </lineage>
</organism>
<feature type="signal peptide" evidence="1">
    <location>
        <begin position="1"/>
        <end position="28"/>
    </location>
</feature>